<comment type="caution">
    <text evidence="2">The sequence shown here is derived from an EMBL/GenBank/DDBJ whole genome shotgun (WGS) entry which is preliminary data.</text>
</comment>
<feature type="transmembrane region" description="Helical" evidence="1">
    <location>
        <begin position="122"/>
        <end position="139"/>
    </location>
</feature>
<feature type="transmembrane region" description="Helical" evidence="1">
    <location>
        <begin position="171"/>
        <end position="191"/>
    </location>
</feature>
<evidence type="ECO:0000256" key="1">
    <source>
        <dbReference type="SAM" id="Phobius"/>
    </source>
</evidence>
<proteinExistence type="predicted"/>
<evidence type="ECO:0000313" key="2">
    <source>
        <dbReference type="EMBL" id="OAN15655.1"/>
    </source>
</evidence>
<organism evidence="2 3">
    <name type="scientific">Exiguobacterium undae</name>
    <dbReference type="NCBI Taxonomy" id="169177"/>
    <lineage>
        <taxon>Bacteria</taxon>
        <taxon>Bacillati</taxon>
        <taxon>Bacillota</taxon>
        <taxon>Bacilli</taxon>
        <taxon>Bacillales</taxon>
        <taxon>Bacillales Family XII. Incertae Sedis</taxon>
        <taxon>Exiguobacterium</taxon>
    </lineage>
</organism>
<dbReference type="RefSeq" id="WP_028106469.1">
    <property type="nucleotide sequence ID" value="NZ_LVVL01000001.1"/>
</dbReference>
<sequence>MIQLLKQIDDEVYHIVYHQEGRTLFIREGVARKEPALDSEDMIEINEETATVRMLFKNTFAAYRQKKEWMRQKMEEGYLKSHLPQSEAMDYRADRRNIKLRLLSALLLMLCGLSTLTGLLPIPGYIPLVFLSFFYPIYIEGKTARARFYRWSGGVFFFILAGSSKDYLKPFNLSANGTVCLIAGFILLLYTTQQLKELTTKEITPHEG</sequence>
<name>A0ABX2VCT1_9BACL</name>
<dbReference type="EMBL" id="LVVL01000001">
    <property type="protein sequence ID" value="OAN15655.1"/>
    <property type="molecule type" value="Genomic_DNA"/>
</dbReference>
<evidence type="ECO:0000313" key="3">
    <source>
        <dbReference type="Proteomes" id="UP000078447"/>
    </source>
</evidence>
<accession>A0ABX2VCT1</accession>
<reference evidence="2 3" key="1">
    <citation type="submission" date="2016-03" db="EMBL/GenBank/DDBJ databases">
        <authorList>
            <person name="Cho S.-Y."/>
            <person name="Lim S."/>
            <person name="Kim H."/>
            <person name="Soh E.H."/>
            <person name="Moon J.S."/>
        </authorList>
    </citation>
    <scope>NUCLEOTIDE SEQUENCE [LARGE SCALE GENOMIC DNA]</scope>
    <source>
        <strain evidence="2 3">KCTC 3810</strain>
    </source>
</reference>
<dbReference type="Proteomes" id="UP000078447">
    <property type="component" value="Unassembled WGS sequence"/>
</dbReference>
<feature type="transmembrane region" description="Helical" evidence="1">
    <location>
        <begin position="98"/>
        <end position="116"/>
    </location>
</feature>
<keyword evidence="3" id="KW-1185">Reference proteome</keyword>
<gene>
    <name evidence="2" type="ORF">A3783_06890</name>
</gene>
<protein>
    <submittedName>
        <fullName evidence="2">Uncharacterized protein</fullName>
    </submittedName>
</protein>
<keyword evidence="1" id="KW-0812">Transmembrane</keyword>
<keyword evidence="1" id="KW-1133">Transmembrane helix</keyword>
<feature type="transmembrane region" description="Helical" evidence="1">
    <location>
        <begin position="148"/>
        <end position="165"/>
    </location>
</feature>
<keyword evidence="1" id="KW-0472">Membrane</keyword>